<dbReference type="Proteomes" id="UP001501523">
    <property type="component" value="Unassembled WGS sequence"/>
</dbReference>
<dbReference type="SUPFAM" id="SSF82714">
    <property type="entry name" value="Multidrug efflux transporter AcrB TolC docking domain, DN and DC subdomains"/>
    <property type="match status" value="2"/>
</dbReference>
<keyword evidence="1" id="KW-0812">Transmembrane</keyword>
<dbReference type="Gene3D" id="3.30.2090.10">
    <property type="entry name" value="Multidrug efflux transporter AcrB TolC docking domain, DN and DC subdomains"/>
    <property type="match status" value="2"/>
</dbReference>
<feature type="transmembrane region" description="Helical" evidence="1">
    <location>
        <begin position="463"/>
        <end position="481"/>
    </location>
</feature>
<feature type="transmembrane region" description="Helical" evidence="1">
    <location>
        <begin position="998"/>
        <end position="1024"/>
    </location>
</feature>
<keyword evidence="1" id="KW-0472">Membrane</keyword>
<feature type="transmembrane region" description="Helical" evidence="1">
    <location>
        <begin position="895"/>
        <end position="915"/>
    </location>
</feature>
<feature type="transmembrane region" description="Helical" evidence="1">
    <location>
        <begin position="866"/>
        <end position="888"/>
    </location>
</feature>
<feature type="transmembrane region" description="Helical" evidence="1">
    <location>
        <begin position="387"/>
        <end position="410"/>
    </location>
</feature>
<dbReference type="Gene3D" id="3.30.70.1440">
    <property type="entry name" value="Multidrug efflux transporter AcrB pore domain"/>
    <property type="match status" value="1"/>
</dbReference>
<accession>A0ABN1IZ09</accession>
<evidence type="ECO:0000313" key="2">
    <source>
        <dbReference type="EMBL" id="GAA0724265.1"/>
    </source>
</evidence>
<sequence length="1046" mass="112172">MNVSEIFVRRPVMTTLVMVGILVFGIVGYRSLPVAALPNVDFPTISVSASLPGASPETMASAVATPLEKQFSTIPAVDSMTSTSSLGSTSITLQFSLERNIDAAAQDVQAAISAALRQLPTQMTTPPTFRKVNPADSPIFYIAFTSKTLRLSTLDEYAENTLAQRISTVNGVAQVNVYGSQKYAVRIDLDPDALAGRGLGIDTVAKAVSNGNVNLPTGTLYGPNRVYNVMVDGQLHDAEAFGGLIVSYQNGAPVRLKDIGRVYDGVQNDKGGAFINDQRGVVLAIQKQPGTNTIKVVEDIKATLPVFERSLPAGAELNVIYDRSQSIRESVTDVKFSLLLALTLVVMVIFVFLRNVSATLIPSLALPMSIVGTFAVMYALGFSIDNLSLMALTLSVGFVVDDAIVMLENISRHMEMGKDRWTATFDGAKEIGFTIVSMTLSLAAVFIPVMFMGGIIGRLLSEFAVTIVAAVLVSGLVSLSLTPMLCSRMLKPLHGARHGRIYQACERAFDAAQDFYRRTLGACVQHRFAVLMVFFALVVATALLAVRIPKGFLPNDDTGQLFVFTQAAQDIGFDAMMAKQRQAVDIIRKDPNVDNVMAFVGAGGSSATLNLGRMIVNLKPPSERRSADEVVQELRPKLHGITGLQAFPQNLPLIRIGGKLTNSTYQFVLQDTDTRQLFEWTPKLVAALAKVPGFQDVTSDMLIANPQLDVGIDRNAAAAYGVTPEAIENALYTAFGPAQVSTIYTQSDQFWVLMQVDPNRQGDTSVLSSIYITPTLPPKSVTADAATTSPQLVPLSAVTKTGNSVGPATINHLGQVPAVTVSFNLAPGMSLSDAVAGVDKVVAALKMPDTITTSFQGTAQSFQESVAGMGILLMLAIFVIYLVLGILYESFIHPLTILSGLPTAIFGALLTLMVFGKDLDLYGAVGLIMLIGIVKKNAIMMIDFALEKQREGEDALHAIVDASVIRFRPIMMTTFAALMGTLPIALGVGAGAEARRPLGLAVVGGLITSQLLTLYITPVIYLYFEQLQEWMRRRRAHDAAVAPPVA</sequence>
<keyword evidence="3" id="KW-1185">Reference proteome</keyword>
<dbReference type="SUPFAM" id="SSF82866">
    <property type="entry name" value="Multidrug efflux transporter AcrB transmembrane domain"/>
    <property type="match status" value="2"/>
</dbReference>
<name>A0ABN1IZ09_9GAMM</name>
<dbReference type="Pfam" id="PF00873">
    <property type="entry name" value="ACR_tran"/>
    <property type="match status" value="1"/>
</dbReference>
<feature type="transmembrane region" description="Helical" evidence="1">
    <location>
        <begin position="360"/>
        <end position="381"/>
    </location>
</feature>
<gene>
    <name evidence="2" type="ORF">GCM10009105_36900</name>
</gene>
<feature type="transmembrane region" description="Helical" evidence="1">
    <location>
        <begin position="12"/>
        <end position="32"/>
    </location>
</feature>
<dbReference type="InterPro" id="IPR027463">
    <property type="entry name" value="AcrB_DN_DC_subdom"/>
</dbReference>
<comment type="caution">
    <text evidence="2">The sequence shown here is derived from an EMBL/GenBank/DDBJ whole genome shotgun (WGS) entry which is preliminary data.</text>
</comment>
<proteinExistence type="predicted"/>
<feature type="transmembrane region" description="Helical" evidence="1">
    <location>
        <begin position="921"/>
        <end position="946"/>
    </location>
</feature>
<dbReference type="Gene3D" id="3.30.70.1320">
    <property type="entry name" value="Multidrug efflux transporter AcrB pore domain like"/>
    <property type="match status" value="1"/>
</dbReference>
<dbReference type="Gene3D" id="1.20.1640.10">
    <property type="entry name" value="Multidrug efflux transporter AcrB transmembrane domain"/>
    <property type="match status" value="2"/>
</dbReference>
<reference evidence="2 3" key="1">
    <citation type="journal article" date="2019" name="Int. J. Syst. Evol. Microbiol.">
        <title>The Global Catalogue of Microorganisms (GCM) 10K type strain sequencing project: providing services to taxonomists for standard genome sequencing and annotation.</title>
        <authorList>
            <consortium name="The Broad Institute Genomics Platform"/>
            <consortium name="The Broad Institute Genome Sequencing Center for Infectious Disease"/>
            <person name="Wu L."/>
            <person name="Ma J."/>
        </authorList>
    </citation>
    <scope>NUCLEOTIDE SEQUENCE [LARGE SCALE GENOMIC DNA]</scope>
    <source>
        <strain evidence="2 3">JCM 15421</strain>
    </source>
</reference>
<organism evidence="2 3">
    <name type="scientific">Dokdonella soli</name>
    <dbReference type="NCBI Taxonomy" id="529810"/>
    <lineage>
        <taxon>Bacteria</taxon>
        <taxon>Pseudomonadati</taxon>
        <taxon>Pseudomonadota</taxon>
        <taxon>Gammaproteobacteria</taxon>
        <taxon>Lysobacterales</taxon>
        <taxon>Rhodanobacteraceae</taxon>
        <taxon>Dokdonella</taxon>
    </lineage>
</organism>
<feature type="transmembrane region" description="Helical" evidence="1">
    <location>
        <begin position="336"/>
        <end position="353"/>
    </location>
</feature>
<dbReference type="RefSeq" id="WP_343793960.1">
    <property type="nucleotide sequence ID" value="NZ_BAAAEU010000028.1"/>
</dbReference>
<evidence type="ECO:0000313" key="3">
    <source>
        <dbReference type="Proteomes" id="UP001501523"/>
    </source>
</evidence>
<keyword evidence="1" id="KW-1133">Transmembrane helix</keyword>
<protein>
    <submittedName>
        <fullName evidence="2">Multidrug efflux RND transporter permease subunit</fullName>
    </submittedName>
</protein>
<feature type="transmembrane region" description="Helical" evidence="1">
    <location>
        <begin position="967"/>
        <end position="992"/>
    </location>
</feature>
<dbReference type="PRINTS" id="PR00702">
    <property type="entry name" value="ACRIFLAVINRP"/>
</dbReference>
<dbReference type="EMBL" id="BAAAEU010000028">
    <property type="protein sequence ID" value="GAA0724265.1"/>
    <property type="molecule type" value="Genomic_DNA"/>
</dbReference>
<evidence type="ECO:0000256" key="1">
    <source>
        <dbReference type="SAM" id="Phobius"/>
    </source>
</evidence>
<dbReference type="InterPro" id="IPR001036">
    <property type="entry name" value="Acrflvin-R"/>
</dbReference>
<dbReference type="PANTHER" id="PTHR32063:SF21">
    <property type="entry name" value="MULTIDRUG RESISTANCE PROTEIN MDTB"/>
    <property type="match status" value="1"/>
</dbReference>
<feature type="transmembrane region" description="Helical" evidence="1">
    <location>
        <begin position="528"/>
        <end position="546"/>
    </location>
</feature>
<feature type="transmembrane region" description="Helical" evidence="1">
    <location>
        <begin position="431"/>
        <end position="457"/>
    </location>
</feature>
<dbReference type="SUPFAM" id="SSF82693">
    <property type="entry name" value="Multidrug efflux transporter AcrB pore domain, PN1, PN2, PC1 and PC2 subdomains"/>
    <property type="match status" value="3"/>
</dbReference>
<dbReference type="PANTHER" id="PTHR32063">
    <property type="match status" value="1"/>
</dbReference>
<dbReference type="Gene3D" id="3.30.70.1430">
    <property type="entry name" value="Multidrug efflux transporter AcrB pore domain"/>
    <property type="match status" value="2"/>
</dbReference>